<evidence type="ECO:0000259" key="3">
    <source>
        <dbReference type="SMART" id="SM00672"/>
    </source>
</evidence>
<dbReference type="OrthoDB" id="2012775at2759"/>
<dbReference type="AlphaFoldDB" id="A0A5N6L338"/>
<proteinExistence type="predicted"/>
<feature type="region of interest" description="Disordered" evidence="1">
    <location>
        <begin position="641"/>
        <end position="661"/>
    </location>
</feature>
<feature type="domain" description="Glycosyl transferase CAP10" evidence="3">
    <location>
        <begin position="333"/>
        <end position="700"/>
    </location>
</feature>
<evidence type="ECO:0000313" key="5">
    <source>
        <dbReference type="Proteomes" id="UP000327013"/>
    </source>
</evidence>
<feature type="transmembrane region" description="Helical" evidence="2">
    <location>
        <begin position="42"/>
        <end position="62"/>
    </location>
</feature>
<keyword evidence="2" id="KW-0472">Membrane</keyword>
<dbReference type="InterPro" id="IPR051091">
    <property type="entry name" value="O-Glucosyltr/Glycosyltrsf_90"/>
</dbReference>
<dbReference type="EMBL" id="VIBQ01000070">
    <property type="protein sequence ID" value="KAB8596106.1"/>
    <property type="molecule type" value="Genomic_DNA"/>
</dbReference>
<dbReference type="Proteomes" id="UP000327013">
    <property type="component" value="Unassembled WGS sequence"/>
</dbReference>
<accession>A0A5N6L338</accession>
<protein>
    <recommendedName>
        <fullName evidence="3">Glycosyl transferase CAP10 domain-containing protein</fullName>
    </recommendedName>
</protein>
<reference evidence="4 5" key="1">
    <citation type="submission" date="2019-06" db="EMBL/GenBank/DDBJ databases">
        <title>A chromosomal-level reference genome of Carpinus fangiana (Coryloideae, Betulaceae).</title>
        <authorList>
            <person name="Yang X."/>
            <person name="Wang Z."/>
            <person name="Zhang L."/>
            <person name="Hao G."/>
            <person name="Liu J."/>
            <person name="Yang Y."/>
        </authorList>
    </citation>
    <scope>NUCLEOTIDE SEQUENCE [LARGE SCALE GENOMIC DNA]</scope>
    <source>
        <strain evidence="4">Cfa_2016G</strain>
        <tissue evidence="4">Leaf</tissue>
    </source>
</reference>
<dbReference type="PANTHER" id="PTHR12203">
    <property type="entry name" value="KDEL LYS-ASP-GLU-LEU CONTAINING - RELATED"/>
    <property type="match status" value="1"/>
</dbReference>
<comment type="caution">
    <text evidence="4">The sequence shown here is derived from an EMBL/GenBank/DDBJ whole genome shotgun (WGS) entry which is preliminary data.</text>
</comment>
<keyword evidence="5" id="KW-1185">Reference proteome</keyword>
<evidence type="ECO:0000313" key="4">
    <source>
        <dbReference type="EMBL" id="KAB8596106.1"/>
    </source>
</evidence>
<sequence length="726" mass="83654">MTQTTFCTKWPDMQCHDDDAQDGEVRKEEYCPLARSRQLWKLAIFSIIALLALLFILVTGLASTEQVKIYFTTFFTNSNFDDPKFHPIDHLIKVASVEFERLKSRETTTVTTAAQSYREKRGRHPPPDFDKWMEYAVAHDSLVVESFFDQIYHDIEPFWSMDPELIRNFSASWPIVVSVRNQSAHLRRARADSNNDWVSIWLEALQSLSVHLPDVDVAFNTLDEPRVLVPWEDISAHLAIANNSKTTEVPTEDKPFYNTYSKYPALTGNPPSAKDRWEDTDPFWTLARQACYPNSTARSAQTATTEELNRHPVFDTSSWPRNSYRGYVTNWTLARSACDNPDLRNLHGYLIEPFIRSTTSSLFPLFSGCKVSGVNNDILIPPAYYFTDDENFSGNVDSSHLIPWSEKKSKAIWRGAASGGTSKRENWTRFQRHRLVSMLNASQVMAAEGLHYSWTPPISSEQENLFREATVQNIPLPNATLYPLAALTTEPTSLGAWTAYMGDAAFTHFMCYPQQYSELTPGKDCDYLAHYYEWSEGIPMMDVFKHKYLPDADGFSYSGRWRAFLRSGSLPIKATIFAEWHDSRLVPWKHFVPMDNTFMDWWGIMEYFAGYDPAVKSREKLRTAHMEEFDAVALPVKKYETRRTSTSPNQESLRRESHDEAGERIATQGAKWAEKVLRKEDMLVYMYRLMLEYARVCDVRREQMGWVDDLYSSSVENKTRVQSGES</sequence>
<name>A0A5N6L338_9ROSI</name>
<gene>
    <name evidence="4" type="ORF">FH972_025815</name>
</gene>
<dbReference type="InterPro" id="IPR006598">
    <property type="entry name" value="CAP10"/>
</dbReference>
<dbReference type="SMART" id="SM00672">
    <property type="entry name" value="CAP10"/>
    <property type="match status" value="1"/>
</dbReference>
<keyword evidence="2" id="KW-0812">Transmembrane</keyword>
<dbReference type="PANTHER" id="PTHR12203:SF22">
    <property type="entry name" value="CAPSULE ASSOCIATED PROTEIN"/>
    <property type="match status" value="1"/>
</dbReference>
<keyword evidence="2" id="KW-1133">Transmembrane helix</keyword>
<evidence type="ECO:0000256" key="2">
    <source>
        <dbReference type="SAM" id="Phobius"/>
    </source>
</evidence>
<feature type="compositionally biased region" description="Basic and acidic residues" evidence="1">
    <location>
        <begin position="652"/>
        <end position="661"/>
    </location>
</feature>
<evidence type="ECO:0000256" key="1">
    <source>
        <dbReference type="SAM" id="MobiDB-lite"/>
    </source>
</evidence>
<organism evidence="4 5">
    <name type="scientific">Carpinus fangiana</name>
    <dbReference type="NCBI Taxonomy" id="176857"/>
    <lineage>
        <taxon>Eukaryota</taxon>
        <taxon>Viridiplantae</taxon>
        <taxon>Streptophyta</taxon>
        <taxon>Embryophyta</taxon>
        <taxon>Tracheophyta</taxon>
        <taxon>Spermatophyta</taxon>
        <taxon>Magnoliopsida</taxon>
        <taxon>eudicotyledons</taxon>
        <taxon>Gunneridae</taxon>
        <taxon>Pentapetalae</taxon>
        <taxon>rosids</taxon>
        <taxon>fabids</taxon>
        <taxon>Fagales</taxon>
        <taxon>Betulaceae</taxon>
        <taxon>Carpinus</taxon>
    </lineage>
</organism>